<keyword evidence="4" id="KW-1185">Reference proteome</keyword>
<name>A0ABN6FQT9_SINCY</name>
<dbReference type="PROSITE" id="PS51257">
    <property type="entry name" value="PROKAR_LIPOPROTEIN"/>
    <property type="match status" value="1"/>
</dbReference>
<evidence type="ECO:0000313" key="3">
    <source>
        <dbReference type="EMBL" id="BCT77892.1"/>
    </source>
</evidence>
<dbReference type="EMBL" id="AP024525">
    <property type="protein sequence ID" value="BCT77892.1"/>
    <property type="molecule type" value="Genomic_DNA"/>
</dbReference>
<accession>A0ABN6FQT9</accession>
<organism evidence="3 4">
    <name type="scientific">Sinomonas cyclohexanicum</name>
    <name type="common">Corynebacterium cyclohexanicum</name>
    <dbReference type="NCBI Taxonomy" id="322009"/>
    <lineage>
        <taxon>Bacteria</taxon>
        <taxon>Bacillati</taxon>
        <taxon>Actinomycetota</taxon>
        <taxon>Actinomycetes</taxon>
        <taxon>Micrococcales</taxon>
        <taxon>Micrococcaceae</taxon>
        <taxon>Sinomonas</taxon>
    </lineage>
</organism>
<feature type="chain" id="PRO_5047121931" description="GerMN domain-containing protein" evidence="2">
    <location>
        <begin position="29"/>
        <end position="226"/>
    </location>
</feature>
<evidence type="ECO:0000313" key="4">
    <source>
        <dbReference type="Proteomes" id="UP001319861"/>
    </source>
</evidence>
<reference evidence="3 4" key="1">
    <citation type="journal article" date="2021" name="J. Biosci. Bioeng.">
        <title>Identification and characterization of a chc gene cluster responsible for the aromatization pathway of cyclohexanecarboxylate degradation in Sinomonas cyclohexanicum ATCC 51369.</title>
        <authorList>
            <person name="Yamamoto T."/>
            <person name="Hasegawa Y."/>
            <person name="Lau P.C.K."/>
            <person name="Iwaki H."/>
        </authorList>
    </citation>
    <scope>NUCLEOTIDE SEQUENCE [LARGE SCALE GENOMIC DNA]</scope>
    <source>
        <strain evidence="3 4">ATCC 51369</strain>
    </source>
</reference>
<protein>
    <recommendedName>
        <fullName evidence="5">GerMN domain-containing protein</fullName>
    </recommendedName>
</protein>
<dbReference type="Proteomes" id="UP001319861">
    <property type="component" value="Chromosome"/>
</dbReference>
<evidence type="ECO:0000256" key="1">
    <source>
        <dbReference type="SAM" id="MobiDB-lite"/>
    </source>
</evidence>
<feature type="compositionally biased region" description="Low complexity" evidence="1">
    <location>
        <begin position="36"/>
        <end position="73"/>
    </location>
</feature>
<evidence type="ECO:0000256" key="2">
    <source>
        <dbReference type="SAM" id="SignalP"/>
    </source>
</evidence>
<feature type="region of interest" description="Disordered" evidence="1">
    <location>
        <begin position="26"/>
        <end position="86"/>
    </location>
</feature>
<dbReference type="RefSeq" id="WP_229230550.1">
    <property type="nucleotide sequence ID" value="NZ_AP024525.1"/>
</dbReference>
<evidence type="ECO:0008006" key="5">
    <source>
        <dbReference type="Google" id="ProtNLM"/>
    </source>
</evidence>
<keyword evidence="2" id="KW-0732">Signal</keyword>
<feature type="signal peptide" evidence="2">
    <location>
        <begin position="1"/>
        <end position="28"/>
    </location>
</feature>
<proteinExistence type="predicted"/>
<gene>
    <name evidence="3" type="ORF">SCMU_37340</name>
</gene>
<sequence>MKTLRIAAVTGSIALALSLTGCFGPPSAAPSPSASPSPSVTTTAPSAPATTTAPSTTAPASPAPSSSTAAPAPSATPTPPAATTGGQLAEQTAPLAIFYIAIEDGGVSGPLVGCGDSAVATSTEPVTFRDQVGPALTRLFANRSREVGQSGLVNVLYQSTLAYQGGSFDGTTITVYLTGQFFLGGVCDIPRAEAQINFTAMAAAGAQRAAVFVNGRPMAEVLSLKG</sequence>